<dbReference type="InterPro" id="IPR051201">
    <property type="entry name" value="Chloro_Bact_Ser_Proteases"/>
</dbReference>
<dbReference type="Gene3D" id="2.30.42.10">
    <property type="match status" value="1"/>
</dbReference>
<dbReference type="RefSeq" id="WP_018381784.1">
    <property type="nucleotide sequence ID" value="NZ_LLZU01000038.1"/>
</dbReference>
<feature type="domain" description="PDZ" evidence="5">
    <location>
        <begin position="493"/>
        <end position="545"/>
    </location>
</feature>
<dbReference type="SUPFAM" id="SSF50156">
    <property type="entry name" value="PDZ domain-like"/>
    <property type="match status" value="1"/>
</dbReference>
<keyword evidence="4" id="KW-0472">Membrane</keyword>
<dbReference type="InterPro" id="IPR001478">
    <property type="entry name" value="PDZ"/>
</dbReference>
<dbReference type="GO" id="GO:0004252">
    <property type="term" value="F:serine-type endopeptidase activity"/>
    <property type="evidence" value="ECO:0007669"/>
    <property type="project" value="InterPro"/>
</dbReference>
<feature type="region of interest" description="Disordered" evidence="3">
    <location>
        <begin position="484"/>
        <end position="505"/>
    </location>
</feature>
<keyword evidence="4" id="KW-0812">Transmembrane</keyword>
<keyword evidence="2" id="KW-0378">Hydrolase</keyword>
<dbReference type="InterPro" id="IPR036034">
    <property type="entry name" value="PDZ_sf"/>
</dbReference>
<evidence type="ECO:0000256" key="2">
    <source>
        <dbReference type="ARBA" id="ARBA00022801"/>
    </source>
</evidence>
<dbReference type="PRINTS" id="PR00834">
    <property type="entry name" value="PROTEASES2C"/>
</dbReference>
<feature type="transmembrane region" description="Helical" evidence="4">
    <location>
        <begin position="199"/>
        <end position="221"/>
    </location>
</feature>
<dbReference type="Pfam" id="PF13180">
    <property type="entry name" value="PDZ_2"/>
    <property type="match status" value="1"/>
</dbReference>
<reference evidence="6 7" key="1">
    <citation type="submission" date="2015-10" db="EMBL/GenBank/DDBJ databases">
        <title>Draft genome sequence of pyrrolomycin-producing Streptomyces vitaminophilus.</title>
        <authorList>
            <person name="Graham D.E."/>
            <person name="Mahan K.M."/>
            <person name="Klingeman D.M."/>
            <person name="Hettich R.L."/>
            <person name="Parry R.J."/>
        </authorList>
    </citation>
    <scope>NUCLEOTIDE SEQUENCE [LARGE SCALE GENOMIC DNA]</scope>
    <source>
        <strain evidence="6 7">ATCC 31673</strain>
    </source>
</reference>
<keyword evidence="1 6" id="KW-0645">Protease</keyword>
<dbReference type="Proteomes" id="UP000050867">
    <property type="component" value="Unassembled WGS sequence"/>
</dbReference>
<dbReference type="SUPFAM" id="SSF50494">
    <property type="entry name" value="Trypsin-like serine proteases"/>
    <property type="match status" value="1"/>
</dbReference>
<keyword evidence="7" id="KW-1185">Reference proteome</keyword>
<dbReference type="PANTHER" id="PTHR43343">
    <property type="entry name" value="PEPTIDASE S12"/>
    <property type="match status" value="1"/>
</dbReference>
<protein>
    <submittedName>
        <fullName evidence="6">Protease</fullName>
    </submittedName>
</protein>
<sequence>MFERKASRAKWWSRPDGAGAPGAGSSWTGAGDAPPGSPAPNGAAPEGAPAAGPAQGPASGVPGPCGPPEHADQGAGHAVAGTADAVPDDRGAAGPPPTGATLVASPAPEQNNPYATPAGGTPVPAFRPDPYGTPPYGRPGPYAPAPPVQHPNAQHTPPQIVLPPQRPLPAGPPPQPYAPWQRPWGQGPAVRQRSRTGRLVLGAVALALTAGVLGGGIGAAIHEDTDNPRVEFAQAPPDEGARAPGSVAGIAASTLPGVVYIHVRGDGSEATGTGFILDAKGHILTNHHVVESAMDGGDVSVTFNNGDVRSAEIIGGDSGYDLAVIKVTGARDLRPLTLGDSDSVQVGDPVVAIGAPYDLEGTVTSGIISAKDRPIAAGGEEGSDISYVNALQTDAPINPGNSGGPLVNARGQVIGINSAIRSADNGSDSYGEQSQGGSIGLGFAIPMNQGKRVAEELINSGRATHPVIGVNVDLRYFGDGAKVMDSADDPQPVTPGGPGDRAGLRPGDIITEVDGKAIHSGEELIVKIRSRRPGDTMRLTVERDGEQRQVDVTLGSETGD</sequence>
<dbReference type="GO" id="GO:0006508">
    <property type="term" value="P:proteolysis"/>
    <property type="evidence" value="ECO:0007669"/>
    <property type="project" value="UniProtKB-KW"/>
</dbReference>
<dbReference type="AlphaFoldDB" id="A0A0T6LM59"/>
<dbReference type="eggNOG" id="COG0265">
    <property type="taxonomic scope" value="Bacteria"/>
</dbReference>
<accession>A0A0T6LM59</accession>
<gene>
    <name evidence="6" type="ORF">AQ490_10005</name>
</gene>
<dbReference type="OrthoDB" id="9758917at2"/>
<dbReference type="PANTHER" id="PTHR43343:SF3">
    <property type="entry name" value="PROTEASE DO-LIKE 8, CHLOROPLASTIC"/>
    <property type="match status" value="1"/>
</dbReference>
<dbReference type="STRING" id="76728.AQ490_10005"/>
<feature type="compositionally biased region" description="Low complexity" evidence="3">
    <location>
        <begin position="23"/>
        <end position="62"/>
    </location>
</feature>
<evidence type="ECO:0000256" key="3">
    <source>
        <dbReference type="SAM" id="MobiDB-lite"/>
    </source>
</evidence>
<evidence type="ECO:0000259" key="5">
    <source>
        <dbReference type="PROSITE" id="PS50106"/>
    </source>
</evidence>
<feature type="region of interest" description="Disordered" evidence="3">
    <location>
        <begin position="1"/>
        <end position="191"/>
    </location>
</feature>
<proteinExistence type="predicted"/>
<evidence type="ECO:0000313" key="6">
    <source>
        <dbReference type="EMBL" id="KRV47077.1"/>
    </source>
</evidence>
<comment type="caution">
    <text evidence="6">The sequence shown here is derived from an EMBL/GenBank/DDBJ whole genome shotgun (WGS) entry which is preliminary data.</text>
</comment>
<organism evidence="6 7">
    <name type="scientific">Wenjunlia vitaminophila</name>
    <name type="common">Streptomyces vitaminophilus</name>
    <dbReference type="NCBI Taxonomy" id="76728"/>
    <lineage>
        <taxon>Bacteria</taxon>
        <taxon>Bacillati</taxon>
        <taxon>Actinomycetota</taxon>
        <taxon>Actinomycetes</taxon>
        <taxon>Kitasatosporales</taxon>
        <taxon>Streptomycetaceae</taxon>
        <taxon>Wenjunlia</taxon>
    </lineage>
</organism>
<evidence type="ECO:0000256" key="1">
    <source>
        <dbReference type="ARBA" id="ARBA00022670"/>
    </source>
</evidence>
<dbReference type="PROSITE" id="PS50106">
    <property type="entry name" value="PDZ"/>
    <property type="match status" value="1"/>
</dbReference>
<dbReference type="EMBL" id="LLZU01000038">
    <property type="protein sequence ID" value="KRV47077.1"/>
    <property type="molecule type" value="Genomic_DNA"/>
</dbReference>
<dbReference type="SMART" id="SM00228">
    <property type="entry name" value="PDZ"/>
    <property type="match status" value="1"/>
</dbReference>
<dbReference type="Gene3D" id="2.40.10.120">
    <property type="match status" value="1"/>
</dbReference>
<feature type="compositionally biased region" description="Pro residues" evidence="3">
    <location>
        <begin position="160"/>
        <end position="177"/>
    </location>
</feature>
<name>A0A0T6LM59_WENVI</name>
<evidence type="ECO:0000313" key="7">
    <source>
        <dbReference type="Proteomes" id="UP000050867"/>
    </source>
</evidence>
<evidence type="ECO:0000256" key="4">
    <source>
        <dbReference type="SAM" id="Phobius"/>
    </source>
</evidence>
<feature type="compositionally biased region" description="Pro residues" evidence="3">
    <location>
        <begin position="125"/>
        <end position="149"/>
    </location>
</feature>
<keyword evidence="4" id="KW-1133">Transmembrane helix</keyword>
<dbReference type="Pfam" id="PF13365">
    <property type="entry name" value="Trypsin_2"/>
    <property type="match status" value="1"/>
</dbReference>
<dbReference type="InterPro" id="IPR001940">
    <property type="entry name" value="Peptidase_S1C"/>
</dbReference>
<dbReference type="InterPro" id="IPR009003">
    <property type="entry name" value="Peptidase_S1_PA"/>
</dbReference>